<evidence type="ECO:0000256" key="2">
    <source>
        <dbReference type="ARBA" id="ARBA00022908"/>
    </source>
</evidence>
<keyword evidence="2" id="KW-0229">DNA integration</keyword>
<reference evidence="8 9" key="1">
    <citation type="submission" date="2024-09" db="EMBL/GenBank/DDBJ databases">
        <title>Novel species of the genus Pelomonas and Roseateles isolated from streams.</title>
        <authorList>
            <person name="Lu H."/>
        </authorList>
    </citation>
    <scope>NUCLEOTIDE SEQUENCE [LARGE SCALE GENOMIC DNA]</scope>
    <source>
        <strain evidence="8 9">BYS96W</strain>
    </source>
</reference>
<dbReference type="Gene3D" id="3.30.160.390">
    <property type="entry name" value="Integrase, DNA-binding domain"/>
    <property type="match status" value="1"/>
</dbReference>
<keyword evidence="3 5" id="KW-0238">DNA-binding</keyword>
<accession>A0ABW7GA09</accession>
<gene>
    <name evidence="8" type="ORF">ACG00X_17555</name>
</gene>
<dbReference type="InterPro" id="IPR010998">
    <property type="entry name" value="Integrase_recombinase_N"/>
</dbReference>
<dbReference type="PANTHER" id="PTHR30629">
    <property type="entry name" value="PROPHAGE INTEGRASE"/>
    <property type="match status" value="1"/>
</dbReference>
<dbReference type="PROSITE" id="PS51900">
    <property type="entry name" value="CB"/>
    <property type="match status" value="1"/>
</dbReference>
<dbReference type="PANTHER" id="PTHR30629:SF2">
    <property type="entry name" value="PROPHAGE INTEGRASE INTS-RELATED"/>
    <property type="match status" value="1"/>
</dbReference>
<dbReference type="InterPro" id="IPR013762">
    <property type="entry name" value="Integrase-like_cat_sf"/>
</dbReference>
<proteinExistence type="inferred from homology"/>
<comment type="caution">
    <text evidence="8">The sequence shown here is derived from an EMBL/GenBank/DDBJ whole genome shotgun (WGS) entry which is preliminary data.</text>
</comment>
<evidence type="ECO:0000256" key="1">
    <source>
        <dbReference type="ARBA" id="ARBA00008857"/>
    </source>
</evidence>
<evidence type="ECO:0000256" key="4">
    <source>
        <dbReference type="ARBA" id="ARBA00023172"/>
    </source>
</evidence>
<dbReference type="Pfam" id="PF00589">
    <property type="entry name" value="Phage_integrase"/>
    <property type="match status" value="1"/>
</dbReference>
<dbReference type="InterPro" id="IPR038488">
    <property type="entry name" value="Integrase_DNA-bd_sf"/>
</dbReference>
<evidence type="ECO:0000259" key="7">
    <source>
        <dbReference type="PROSITE" id="PS51900"/>
    </source>
</evidence>
<dbReference type="PROSITE" id="PS51898">
    <property type="entry name" value="TYR_RECOMBINASE"/>
    <property type="match status" value="1"/>
</dbReference>
<dbReference type="InterPro" id="IPR050808">
    <property type="entry name" value="Phage_Integrase"/>
</dbReference>
<dbReference type="InterPro" id="IPR025166">
    <property type="entry name" value="Integrase_DNA_bind_dom"/>
</dbReference>
<feature type="domain" description="Tyr recombinase" evidence="6">
    <location>
        <begin position="220"/>
        <end position="403"/>
    </location>
</feature>
<dbReference type="EMBL" id="JBIGIA010000014">
    <property type="protein sequence ID" value="MFG6458651.1"/>
    <property type="molecule type" value="Genomic_DNA"/>
</dbReference>
<keyword evidence="9" id="KW-1185">Reference proteome</keyword>
<dbReference type="InterPro" id="IPR002104">
    <property type="entry name" value="Integrase_catalytic"/>
</dbReference>
<dbReference type="CDD" id="cd00801">
    <property type="entry name" value="INT_P4_C"/>
    <property type="match status" value="1"/>
</dbReference>
<dbReference type="InterPro" id="IPR044068">
    <property type="entry name" value="CB"/>
</dbReference>
<evidence type="ECO:0000259" key="6">
    <source>
        <dbReference type="PROSITE" id="PS51898"/>
    </source>
</evidence>
<comment type="similarity">
    <text evidence="1">Belongs to the 'phage' integrase family.</text>
</comment>
<evidence type="ECO:0000256" key="5">
    <source>
        <dbReference type="PROSITE-ProRule" id="PRU01248"/>
    </source>
</evidence>
<sequence length="416" mass="46510">MAQHLIPSAATINAIRPGDNRQRLSDGAGLYLLLFVKGGSHGWRFDYSFEGRRKTLSLGTFPATGLALARKQAAEARKLVREGVDPSAARQEKKAEITKQRAIAEMLEAGVALPGSFEAVAREWFAKNEATWAASHSDKIIRRLERDVFPWIGSRPISSIKPTELLELLKRVEERGAIETTHRVQQNCSQVFRYAVATGLAESDPSRDLRGALPAWRPEHYPTITDPREVGQLLRDIDSHKGGLITRCAMKLTPLLFVRPGELRQAEWAEVNLDASEWRIPAAKMKGRTMHIVPLSRQALALFKEIHPLTGNGKWVFPGNRTNGEPMSENTVNAALRRLGYDRTTLTAHGFRGMASTMLHERGWPSDVIERQLSHAERNAVKAAYNHAEHLPKRREMMQAWADYLDTLRAAAAGTQ</sequence>
<evidence type="ECO:0000313" key="9">
    <source>
        <dbReference type="Proteomes" id="UP001606305"/>
    </source>
</evidence>
<dbReference type="Pfam" id="PF22022">
    <property type="entry name" value="Phage_int_M"/>
    <property type="match status" value="1"/>
</dbReference>
<dbReference type="InterPro" id="IPR053876">
    <property type="entry name" value="Phage_int_M"/>
</dbReference>
<dbReference type="Proteomes" id="UP001606305">
    <property type="component" value="Unassembled WGS sequence"/>
</dbReference>
<name>A0ABW7GA09_9BURK</name>
<feature type="domain" description="Core-binding (CB)" evidence="7">
    <location>
        <begin position="115"/>
        <end position="196"/>
    </location>
</feature>
<dbReference type="Gene3D" id="1.10.150.130">
    <property type="match status" value="1"/>
</dbReference>
<evidence type="ECO:0000313" key="8">
    <source>
        <dbReference type="EMBL" id="MFG6458651.1"/>
    </source>
</evidence>
<organism evidence="8 9">
    <name type="scientific">Pelomonas nitida</name>
    <dbReference type="NCBI Taxonomy" id="3299027"/>
    <lineage>
        <taxon>Bacteria</taxon>
        <taxon>Pseudomonadati</taxon>
        <taxon>Pseudomonadota</taxon>
        <taxon>Betaproteobacteria</taxon>
        <taxon>Burkholderiales</taxon>
        <taxon>Sphaerotilaceae</taxon>
        <taxon>Roseateles</taxon>
    </lineage>
</organism>
<dbReference type="SUPFAM" id="SSF56349">
    <property type="entry name" value="DNA breaking-rejoining enzymes"/>
    <property type="match status" value="1"/>
</dbReference>
<keyword evidence="4" id="KW-0233">DNA recombination</keyword>
<dbReference type="Gene3D" id="1.10.443.10">
    <property type="entry name" value="Intergrase catalytic core"/>
    <property type="match status" value="1"/>
</dbReference>
<dbReference type="RefSeq" id="WP_394489837.1">
    <property type="nucleotide sequence ID" value="NZ_JBIGIA010000014.1"/>
</dbReference>
<dbReference type="Pfam" id="PF13356">
    <property type="entry name" value="Arm-DNA-bind_3"/>
    <property type="match status" value="1"/>
</dbReference>
<protein>
    <submittedName>
        <fullName evidence="8">Tyrosine-type recombinase/integrase</fullName>
    </submittedName>
</protein>
<dbReference type="InterPro" id="IPR011010">
    <property type="entry name" value="DNA_brk_join_enz"/>
</dbReference>
<evidence type="ECO:0000256" key="3">
    <source>
        <dbReference type="ARBA" id="ARBA00023125"/>
    </source>
</evidence>